<protein>
    <submittedName>
        <fullName evidence="2">Uncharacterized protein</fullName>
    </submittedName>
</protein>
<keyword evidence="1" id="KW-0812">Transmembrane</keyword>
<feature type="transmembrane region" description="Helical" evidence="1">
    <location>
        <begin position="47"/>
        <end position="63"/>
    </location>
</feature>
<accession>A0A0F9L164</accession>
<proteinExistence type="predicted"/>
<evidence type="ECO:0000313" key="2">
    <source>
        <dbReference type="EMBL" id="KKM87658.1"/>
    </source>
</evidence>
<reference evidence="2" key="1">
    <citation type="journal article" date="2015" name="Nature">
        <title>Complex archaea that bridge the gap between prokaryotes and eukaryotes.</title>
        <authorList>
            <person name="Spang A."/>
            <person name="Saw J.H."/>
            <person name="Jorgensen S.L."/>
            <person name="Zaremba-Niedzwiedzka K."/>
            <person name="Martijn J."/>
            <person name="Lind A.E."/>
            <person name="van Eijk R."/>
            <person name="Schleper C."/>
            <person name="Guy L."/>
            <person name="Ettema T.J."/>
        </authorList>
    </citation>
    <scope>NUCLEOTIDE SEQUENCE</scope>
</reference>
<comment type="caution">
    <text evidence="2">The sequence shown here is derived from an EMBL/GenBank/DDBJ whole genome shotgun (WGS) entry which is preliminary data.</text>
</comment>
<keyword evidence="1" id="KW-1133">Transmembrane helix</keyword>
<name>A0A0F9L164_9ZZZZ</name>
<feature type="transmembrane region" description="Helical" evidence="1">
    <location>
        <begin position="7"/>
        <end position="27"/>
    </location>
</feature>
<dbReference type="EMBL" id="LAZR01007072">
    <property type="protein sequence ID" value="KKM87658.1"/>
    <property type="molecule type" value="Genomic_DNA"/>
</dbReference>
<gene>
    <name evidence="2" type="ORF">LCGC14_1266700</name>
</gene>
<keyword evidence="1" id="KW-0472">Membrane</keyword>
<feature type="transmembrane region" description="Helical" evidence="1">
    <location>
        <begin position="97"/>
        <end position="116"/>
    </location>
</feature>
<sequence>MNRTRKFLLISVGGLIALMLVGMVISVFTETSAEELSTLNLISEWKWYRMAMYAALVGCWPLISRWATRAGQGANGSESEDILDKRHADYLHMCSQWWKIVLLLIFIELVLIQQLGLGG</sequence>
<evidence type="ECO:0000256" key="1">
    <source>
        <dbReference type="SAM" id="Phobius"/>
    </source>
</evidence>
<organism evidence="2">
    <name type="scientific">marine sediment metagenome</name>
    <dbReference type="NCBI Taxonomy" id="412755"/>
    <lineage>
        <taxon>unclassified sequences</taxon>
        <taxon>metagenomes</taxon>
        <taxon>ecological metagenomes</taxon>
    </lineage>
</organism>
<dbReference type="AlphaFoldDB" id="A0A0F9L164"/>